<sequence length="121" mass="12922">MCVTSEGTFWIKTSEGSLNIPNALLDPSATSTLVAMGPFLNEGAGLRGYPGGANLFCKEGKLLPKTQLISNILVIDTEKLNSTNAISSSDFLLLHKRLGHPGREIASKMLPKYNLSGVDCN</sequence>
<protein>
    <recommendedName>
        <fullName evidence="3">GAG-pre-integrase domain-containing protein</fullName>
    </recommendedName>
</protein>
<evidence type="ECO:0000313" key="1">
    <source>
        <dbReference type="EMBL" id="MBW0527358.1"/>
    </source>
</evidence>
<evidence type="ECO:0008006" key="3">
    <source>
        <dbReference type="Google" id="ProtNLM"/>
    </source>
</evidence>
<reference evidence="1" key="1">
    <citation type="submission" date="2021-03" db="EMBL/GenBank/DDBJ databases">
        <title>Draft genome sequence of rust myrtle Austropuccinia psidii MF-1, a brazilian biotype.</title>
        <authorList>
            <person name="Quecine M.C."/>
            <person name="Pachon D.M.R."/>
            <person name="Bonatelli M.L."/>
            <person name="Correr F.H."/>
            <person name="Franceschini L.M."/>
            <person name="Leite T.F."/>
            <person name="Margarido G.R.A."/>
            <person name="Almeida C.A."/>
            <person name="Ferrarezi J.A."/>
            <person name="Labate C.A."/>
        </authorList>
    </citation>
    <scope>NUCLEOTIDE SEQUENCE</scope>
    <source>
        <strain evidence="1">MF-1</strain>
    </source>
</reference>
<dbReference type="EMBL" id="AVOT02033453">
    <property type="protein sequence ID" value="MBW0527358.1"/>
    <property type="molecule type" value="Genomic_DNA"/>
</dbReference>
<organism evidence="1 2">
    <name type="scientific">Austropuccinia psidii MF-1</name>
    <dbReference type="NCBI Taxonomy" id="1389203"/>
    <lineage>
        <taxon>Eukaryota</taxon>
        <taxon>Fungi</taxon>
        <taxon>Dikarya</taxon>
        <taxon>Basidiomycota</taxon>
        <taxon>Pucciniomycotina</taxon>
        <taxon>Pucciniomycetes</taxon>
        <taxon>Pucciniales</taxon>
        <taxon>Sphaerophragmiaceae</taxon>
        <taxon>Austropuccinia</taxon>
    </lineage>
</organism>
<dbReference type="Proteomes" id="UP000765509">
    <property type="component" value="Unassembled WGS sequence"/>
</dbReference>
<accession>A0A9Q3ESN4</accession>
<dbReference type="OrthoDB" id="7691805at2759"/>
<proteinExistence type="predicted"/>
<comment type="caution">
    <text evidence="1">The sequence shown here is derived from an EMBL/GenBank/DDBJ whole genome shotgun (WGS) entry which is preliminary data.</text>
</comment>
<dbReference type="AlphaFoldDB" id="A0A9Q3ESN4"/>
<keyword evidence="2" id="KW-1185">Reference proteome</keyword>
<evidence type="ECO:0000313" key="2">
    <source>
        <dbReference type="Proteomes" id="UP000765509"/>
    </source>
</evidence>
<name>A0A9Q3ESN4_9BASI</name>
<gene>
    <name evidence="1" type="ORF">O181_067073</name>
</gene>